<dbReference type="Gene3D" id="1.10.8.60">
    <property type="match status" value="1"/>
</dbReference>
<dbReference type="InterPro" id="IPR003593">
    <property type="entry name" value="AAA+_ATPase"/>
</dbReference>
<dbReference type="SUPFAM" id="SSF52540">
    <property type="entry name" value="P-loop containing nucleoside triphosphate hydrolases"/>
    <property type="match status" value="1"/>
</dbReference>
<proteinExistence type="predicted"/>
<dbReference type="Pfam" id="PF00004">
    <property type="entry name" value="AAA"/>
    <property type="match status" value="1"/>
</dbReference>
<evidence type="ECO:0000313" key="3">
    <source>
        <dbReference type="EMBL" id="QHU18091.1"/>
    </source>
</evidence>
<dbReference type="GO" id="GO:0006515">
    <property type="term" value="P:protein quality control for misfolded or incompletely synthesized proteins"/>
    <property type="evidence" value="ECO:0007669"/>
    <property type="project" value="TreeGrafter"/>
</dbReference>
<dbReference type="SMART" id="SM00382">
    <property type="entry name" value="AAA"/>
    <property type="match status" value="1"/>
</dbReference>
<protein>
    <recommendedName>
        <fullName evidence="2">AAA+ ATPase domain-containing protein</fullName>
    </recommendedName>
</protein>
<feature type="compositionally biased region" description="Basic and acidic residues" evidence="1">
    <location>
        <begin position="107"/>
        <end position="121"/>
    </location>
</feature>
<dbReference type="PANTHER" id="PTHR43718">
    <property type="entry name" value="LON PROTEASE"/>
    <property type="match status" value="1"/>
</dbReference>
<feature type="region of interest" description="Disordered" evidence="1">
    <location>
        <begin position="1"/>
        <end position="233"/>
    </location>
</feature>
<dbReference type="InterPro" id="IPR027065">
    <property type="entry name" value="Lon_Prtase"/>
</dbReference>
<feature type="domain" description="AAA+ ATPase" evidence="2">
    <location>
        <begin position="408"/>
        <end position="556"/>
    </location>
</feature>
<dbReference type="PANTHER" id="PTHR43718:SF2">
    <property type="entry name" value="LON PROTEASE HOMOLOG, MITOCHONDRIAL"/>
    <property type="match status" value="1"/>
</dbReference>
<dbReference type="InterPro" id="IPR003959">
    <property type="entry name" value="ATPase_AAA_core"/>
</dbReference>
<dbReference type="AlphaFoldDB" id="A0A6C0KLP2"/>
<dbReference type="GO" id="GO:0016887">
    <property type="term" value="F:ATP hydrolysis activity"/>
    <property type="evidence" value="ECO:0007669"/>
    <property type="project" value="InterPro"/>
</dbReference>
<feature type="compositionally biased region" description="Basic residues" evidence="1">
    <location>
        <begin position="142"/>
        <end position="164"/>
    </location>
</feature>
<dbReference type="GO" id="GO:0004176">
    <property type="term" value="F:ATP-dependent peptidase activity"/>
    <property type="evidence" value="ECO:0007669"/>
    <property type="project" value="InterPro"/>
</dbReference>
<dbReference type="GO" id="GO:0004252">
    <property type="term" value="F:serine-type endopeptidase activity"/>
    <property type="evidence" value="ECO:0007669"/>
    <property type="project" value="InterPro"/>
</dbReference>
<feature type="compositionally biased region" description="Polar residues" evidence="1">
    <location>
        <begin position="122"/>
        <end position="136"/>
    </location>
</feature>
<sequence length="667" mass="75774">MPQSPRMKQPTSHAEAASPRGTQKNQPKKTPKRGSKNDDPPSDDESVDEHGNIRGLIDDGESEAESEHSELSLSPSERATLKKTGRLPTRIRDQIRSGGRRKAAILAEERIRKKLKKENSRRITPTTSSTDSTFQISEPARRSKGFKPMSKRKGKRSHVSKSKKRKEEEEEEEEEEEDDSETLGSRDTEDEEEDEEDDEDDEDEDEDEEYDEEDESGFKGISISFGGMGGGIDDSERMIPRRHNMKKESEDVRKFVKLVSKPVEEDTIDDQIDQFKSMDSGKQKVMLEALEKRSDYVKKEQPLMFRLLQMTLKPETMAMVMNRYNALNSMDPSSGEYYKLRSWMEKLVSMPLGIYKEMPVRIEDGPETCGPFMEKAKRCLNEAIYGQDEAKLQIMQFIASKISNPTASGLSLLLLGPPGIGKTSLIKNGIAKALEWPFQFISLGGDSDATTYTGHQFVYEGSHSGKIANCLGQAKSMSMILMFDELDKISNTPKGEEVQNLLVHLTDPVQNMDFEDKYLSSIPLDLSRAMFVFSGNDITKIDKILLDRMVVVNLNGYQVKDKIAIAEQFLLPAALREVNLVEKVAISREILQHILENYAKEETGVRELKRCIEQIAQRVNMLRMFNVKELPFHIPSFSLPFVIKKEHVDLFLKKRDLGEKTPMGMYT</sequence>
<name>A0A6C0KLP2_9ZZZZ</name>
<feature type="compositionally biased region" description="Acidic residues" evidence="1">
    <location>
        <begin position="168"/>
        <end position="181"/>
    </location>
</feature>
<dbReference type="EMBL" id="MN740925">
    <property type="protein sequence ID" value="QHU18091.1"/>
    <property type="molecule type" value="Genomic_DNA"/>
</dbReference>
<organism evidence="3">
    <name type="scientific">viral metagenome</name>
    <dbReference type="NCBI Taxonomy" id="1070528"/>
    <lineage>
        <taxon>unclassified sequences</taxon>
        <taxon>metagenomes</taxon>
        <taxon>organismal metagenomes</taxon>
    </lineage>
</organism>
<dbReference type="Gene3D" id="3.40.50.300">
    <property type="entry name" value="P-loop containing nucleotide triphosphate hydrolases"/>
    <property type="match status" value="1"/>
</dbReference>
<dbReference type="GO" id="GO:0005524">
    <property type="term" value="F:ATP binding"/>
    <property type="evidence" value="ECO:0007669"/>
    <property type="project" value="InterPro"/>
</dbReference>
<feature type="compositionally biased region" description="Acidic residues" evidence="1">
    <location>
        <begin position="188"/>
        <end position="215"/>
    </location>
</feature>
<reference evidence="3" key="1">
    <citation type="journal article" date="2020" name="Nature">
        <title>Giant virus diversity and host interactions through global metagenomics.</title>
        <authorList>
            <person name="Schulz F."/>
            <person name="Roux S."/>
            <person name="Paez-Espino D."/>
            <person name="Jungbluth S."/>
            <person name="Walsh D.A."/>
            <person name="Denef V.J."/>
            <person name="McMahon K.D."/>
            <person name="Konstantinidis K.T."/>
            <person name="Eloe-Fadrosh E.A."/>
            <person name="Kyrpides N.C."/>
            <person name="Woyke T."/>
        </authorList>
    </citation>
    <scope>NUCLEOTIDE SEQUENCE</scope>
    <source>
        <strain evidence="3">GVMAG-S-3300013006-138</strain>
    </source>
</reference>
<accession>A0A6C0KLP2</accession>
<evidence type="ECO:0000256" key="1">
    <source>
        <dbReference type="SAM" id="MobiDB-lite"/>
    </source>
</evidence>
<evidence type="ECO:0000259" key="2">
    <source>
        <dbReference type="SMART" id="SM00382"/>
    </source>
</evidence>
<dbReference type="InterPro" id="IPR027417">
    <property type="entry name" value="P-loop_NTPase"/>
</dbReference>